<dbReference type="InterPro" id="IPR023213">
    <property type="entry name" value="CAT-like_dom_sf"/>
</dbReference>
<accession>A0A9Q0G147</accession>
<reference evidence="3" key="2">
    <citation type="journal article" date="2023" name="Plants (Basel)">
        <title>Annotation of the Turnera subulata (Passifloraceae) Draft Genome Reveals the S-Locus Evolved after the Divergence of Turneroideae from Passifloroideae in a Stepwise Manner.</title>
        <authorList>
            <person name="Henning P.M."/>
            <person name="Roalson E.H."/>
            <person name="Mir W."/>
            <person name="McCubbin A.G."/>
            <person name="Shore J.S."/>
        </authorList>
    </citation>
    <scope>NUCLEOTIDE SEQUENCE</scope>
    <source>
        <strain evidence="3">F60SS</strain>
    </source>
</reference>
<dbReference type="PANTHER" id="PTHR31625">
    <property type="match status" value="1"/>
</dbReference>
<reference evidence="3" key="1">
    <citation type="submission" date="2022-02" db="EMBL/GenBank/DDBJ databases">
        <authorList>
            <person name="Henning P.M."/>
            <person name="McCubbin A.G."/>
            <person name="Shore J.S."/>
        </authorList>
    </citation>
    <scope>NUCLEOTIDE SEQUENCE</scope>
    <source>
        <strain evidence="3">F60SS</strain>
        <tissue evidence="3">Leaves</tissue>
    </source>
</reference>
<dbReference type="SUPFAM" id="SSF52777">
    <property type="entry name" value="CoA-dependent acyltransferases"/>
    <property type="match status" value="1"/>
</dbReference>
<evidence type="ECO:0000256" key="1">
    <source>
        <dbReference type="ARBA" id="ARBA00022679"/>
    </source>
</evidence>
<dbReference type="Pfam" id="PF02458">
    <property type="entry name" value="Transferase"/>
    <property type="match status" value="1"/>
</dbReference>
<dbReference type="Gene3D" id="3.30.559.10">
    <property type="entry name" value="Chloramphenicol acetyltransferase-like domain"/>
    <property type="match status" value="1"/>
</dbReference>
<keyword evidence="4" id="KW-1185">Reference proteome</keyword>
<gene>
    <name evidence="3" type="ORF">Tsubulata_019415</name>
</gene>
<dbReference type="AlphaFoldDB" id="A0A9Q0G147"/>
<keyword evidence="1" id="KW-0808">Transferase</keyword>
<protein>
    <submittedName>
        <fullName evidence="3">Uncharacterized protein</fullName>
    </submittedName>
</protein>
<comment type="caution">
    <text evidence="3">The sequence shown here is derived from an EMBL/GenBank/DDBJ whole genome shotgun (WGS) entry which is preliminary data.</text>
</comment>
<proteinExistence type="predicted"/>
<dbReference type="InterPro" id="IPR051504">
    <property type="entry name" value="Plant_metabolite_acyltrans"/>
</dbReference>
<organism evidence="3 4">
    <name type="scientific">Turnera subulata</name>
    <dbReference type="NCBI Taxonomy" id="218843"/>
    <lineage>
        <taxon>Eukaryota</taxon>
        <taxon>Viridiplantae</taxon>
        <taxon>Streptophyta</taxon>
        <taxon>Embryophyta</taxon>
        <taxon>Tracheophyta</taxon>
        <taxon>Spermatophyta</taxon>
        <taxon>Magnoliopsida</taxon>
        <taxon>eudicotyledons</taxon>
        <taxon>Gunneridae</taxon>
        <taxon>Pentapetalae</taxon>
        <taxon>rosids</taxon>
        <taxon>fabids</taxon>
        <taxon>Malpighiales</taxon>
        <taxon>Passifloraceae</taxon>
        <taxon>Turnera</taxon>
    </lineage>
</organism>
<evidence type="ECO:0000256" key="2">
    <source>
        <dbReference type="ARBA" id="ARBA00023315"/>
    </source>
</evidence>
<dbReference type="EMBL" id="JAKUCV010002713">
    <property type="protein sequence ID" value="KAJ4841668.1"/>
    <property type="molecule type" value="Genomic_DNA"/>
</dbReference>
<evidence type="ECO:0000313" key="4">
    <source>
        <dbReference type="Proteomes" id="UP001141552"/>
    </source>
</evidence>
<evidence type="ECO:0000313" key="3">
    <source>
        <dbReference type="EMBL" id="KAJ4841668.1"/>
    </source>
</evidence>
<sequence length="307" mass="33831">MLSNPSSSTLPATVLHSRLPSLMQTSATSPATILSKPMSQCITYLNCHTQKTLPWGSNIIRILLGEDSDPKSLKLLPIEPEEDSTERVRAIFRLSHEDIKRIRERVISVYLDKFSKDNQQPKPLHLSTFVIVYAYTLVCIIRAKGLENNKKVWVGFVADCRARLEPPLPANYFGNFVIFPGTAPTQAGSIVEEDTGVAFVAKELSDCVTKLEKGILKRAKESLSGFTKEDLGELDYVGVAGSTWLEVYGTDFDWGRPKKVEVTSIDRTGSISMAESGDGSGGVEIGCVLKKHQMHIFCSLFAGGLQY</sequence>
<dbReference type="GO" id="GO:0016747">
    <property type="term" value="F:acyltransferase activity, transferring groups other than amino-acyl groups"/>
    <property type="evidence" value="ECO:0007669"/>
    <property type="project" value="UniProtKB-ARBA"/>
</dbReference>
<name>A0A9Q0G147_9ROSI</name>
<keyword evidence="2" id="KW-0012">Acyltransferase</keyword>
<dbReference type="OrthoDB" id="851933at2759"/>
<dbReference type="Proteomes" id="UP001141552">
    <property type="component" value="Unassembled WGS sequence"/>
</dbReference>